<dbReference type="RefSeq" id="WP_100366351.1">
    <property type="nucleotide sequence ID" value="NZ_PGTY01000001.1"/>
</dbReference>
<reference evidence="1 2" key="1">
    <citation type="submission" date="2017-11" db="EMBL/GenBank/DDBJ databases">
        <title>Genomic Encyclopedia of Archaeal and Bacterial Type Strains, Phase II (KMG-II): From Individual Species to Whole Genera.</title>
        <authorList>
            <person name="Goeker M."/>
        </authorList>
    </citation>
    <scope>NUCLEOTIDE SEQUENCE [LARGE SCALE GENOMIC DNA]</scope>
    <source>
        <strain evidence="1 2">DSM 29128</strain>
    </source>
</reference>
<dbReference type="InterPro" id="IPR009430">
    <property type="entry name" value="GvpL/GvpF"/>
</dbReference>
<protein>
    <submittedName>
        <fullName evidence="1">Gas vesicle protein GvpL/GvpF</fullName>
    </submittedName>
</protein>
<proteinExistence type="predicted"/>
<evidence type="ECO:0000313" key="1">
    <source>
        <dbReference type="EMBL" id="PJI91428.1"/>
    </source>
</evidence>
<comment type="caution">
    <text evidence="1">The sequence shown here is derived from an EMBL/GenBank/DDBJ whole genome shotgun (WGS) entry which is preliminary data.</text>
</comment>
<sequence length="205" mass="23055">MTVLGWTRHRTNLPSGVRSLHCGDWTILVSDDPSIQTARHRLAAQVSCFDAGLDFLPTAPAQNIAIYDATSFTRTTDLDALWRKLSDRGQFSVAVRMAADQEHRTQDGRSWLKTRQAQRQRQRHCGTMLADIVAHLKLPTTQPRHTENSASCDVLVQRDDTNRVHNAMQHLARLMQGPPDMRLCVTGLWPPFGFVDLTSKTEAAE</sequence>
<dbReference type="GO" id="GO:0031412">
    <property type="term" value="P:gas vesicle organization"/>
    <property type="evidence" value="ECO:0007669"/>
    <property type="project" value="InterPro"/>
</dbReference>
<name>A0A2M8WKI1_9RHOB</name>
<keyword evidence="2" id="KW-1185">Reference proteome</keyword>
<evidence type="ECO:0000313" key="2">
    <source>
        <dbReference type="Proteomes" id="UP000228531"/>
    </source>
</evidence>
<gene>
    <name evidence="1" type="ORF">BC777_0256</name>
</gene>
<organism evidence="1 2">
    <name type="scientific">Yoonia maricola</name>
    <dbReference type="NCBI Taxonomy" id="420999"/>
    <lineage>
        <taxon>Bacteria</taxon>
        <taxon>Pseudomonadati</taxon>
        <taxon>Pseudomonadota</taxon>
        <taxon>Alphaproteobacteria</taxon>
        <taxon>Rhodobacterales</taxon>
        <taxon>Paracoccaceae</taxon>
        <taxon>Yoonia</taxon>
    </lineage>
</organism>
<dbReference type="GO" id="GO:0031411">
    <property type="term" value="C:gas vesicle"/>
    <property type="evidence" value="ECO:0007669"/>
    <property type="project" value="InterPro"/>
</dbReference>
<dbReference type="Pfam" id="PF06386">
    <property type="entry name" value="GvpL_GvpF"/>
    <property type="match status" value="1"/>
</dbReference>
<dbReference type="EMBL" id="PGTY01000001">
    <property type="protein sequence ID" value="PJI91428.1"/>
    <property type="molecule type" value="Genomic_DNA"/>
</dbReference>
<accession>A0A2M8WKI1</accession>
<dbReference type="AlphaFoldDB" id="A0A2M8WKI1"/>
<dbReference type="Proteomes" id="UP000228531">
    <property type="component" value="Unassembled WGS sequence"/>
</dbReference>
<dbReference type="OrthoDB" id="9839667at2"/>